<dbReference type="GO" id="GO:0016757">
    <property type="term" value="F:glycosyltransferase activity"/>
    <property type="evidence" value="ECO:0007669"/>
    <property type="project" value="InterPro"/>
</dbReference>
<dbReference type="EMBL" id="QGDC01000007">
    <property type="protein sequence ID" value="RCH54330.1"/>
    <property type="molecule type" value="Genomic_DNA"/>
</dbReference>
<keyword evidence="1 4" id="KW-0808">Transferase</keyword>
<evidence type="ECO:0000259" key="2">
    <source>
        <dbReference type="Pfam" id="PF00534"/>
    </source>
</evidence>
<dbReference type="PANTHER" id="PTHR46401:SF2">
    <property type="entry name" value="GLYCOSYLTRANSFERASE WBBK-RELATED"/>
    <property type="match status" value="1"/>
</dbReference>
<evidence type="ECO:0000313" key="5">
    <source>
        <dbReference type="Proteomes" id="UP000253209"/>
    </source>
</evidence>
<comment type="caution">
    <text evidence="4">The sequence shown here is derived from an EMBL/GenBank/DDBJ whole genome shotgun (WGS) entry which is preliminary data.</text>
</comment>
<evidence type="ECO:0000256" key="1">
    <source>
        <dbReference type="ARBA" id="ARBA00022679"/>
    </source>
</evidence>
<dbReference type="PANTHER" id="PTHR46401">
    <property type="entry name" value="GLYCOSYLTRANSFERASE WBBK-RELATED"/>
    <property type="match status" value="1"/>
</dbReference>
<dbReference type="OrthoDB" id="9801609at2"/>
<dbReference type="Pfam" id="PF00534">
    <property type="entry name" value="Glycos_transf_1"/>
    <property type="match status" value="1"/>
</dbReference>
<dbReference type="Proteomes" id="UP000253209">
    <property type="component" value="Unassembled WGS sequence"/>
</dbReference>
<evidence type="ECO:0000259" key="3">
    <source>
        <dbReference type="Pfam" id="PF13439"/>
    </source>
</evidence>
<reference evidence="4 5" key="1">
    <citation type="submission" date="2018-05" db="EMBL/GenBank/DDBJ databases">
        <title>Mucilaginibacter hurinus sp. nov., isolated from briquette warehouse soil.</title>
        <authorList>
            <person name="Choi L."/>
        </authorList>
    </citation>
    <scope>NUCLEOTIDE SEQUENCE [LARGE SCALE GENOMIC DNA]</scope>
    <source>
        <strain evidence="4 5">ZR32</strain>
    </source>
</reference>
<evidence type="ECO:0000313" key="4">
    <source>
        <dbReference type="EMBL" id="RCH54330.1"/>
    </source>
</evidence>
<name>A0A367GLX3_9SPHI</name>
<accession>A0A367GLX3</accession>
<dbReference type="Pfam" id="PF13439">
    <property type="entry name" value="Glyco_transf_4"/>
    <property type="match status" value="1"/>
</dbReference>
<feature type="domain" description="Glycosyltransferase subfamily 4-like N-terminal" evidence="3">
    <location>
        <begin position="79"/>
        <end position="180"/>
    </location>
</feature>
<dbReference type="InterPro" id="IPR028098">
    <property type="entry name" value="Glyco_trans_4-like_N"/>
</dbReference>
<organism evidence="4 5">
    <name type="scientific">Mucilaginibacter hurinus</name>
    <dbReference type="NCBI Taxonomy" id="2201324"/>
    <lineage>
        <taxon>Bacteria</taxon>
        <taxon>Pseudomonadati</taxon>
        <taxon>Bacteroidota</taxon>
        <taxon>Sphingobacteriia</taxon>
        <taxon>Sphingobacteriales</taxon>
        <taxon>Sphingobacteriaceae</taxon>
        <taxon>Mucilaginibacter</taxon>
    </lineage>
</organism>
<proteinExistence type="predicted"/>
<dbReference type="Gene3D" id="3.40.50.2000">
    <property type="entry name" value="Glycogen Phosphorylase B"/>
    <property type="match status" value="2"/>
</dbReference>
<keyword evidence="5" id="KW-1185">Reference proteome</keyword>
<protein>
    <submittedName>
        <fullName evidence="4">Glycosyltransferase family 1 protein</fullName>
    </submittedName>
</protein>
<gene>
    <name evidence="4" type="ORF">DJ568_13645</name>
</gene>
<dbReference type="SUPFAM" id="SSF53756">
    <property type="entry name" value="UDP-Glycosyltransferase/glycogen phosphorylase"/>
    <property type="match status" value="1"/>
</dbReference>
<sequence>MKRILFDHQIFRKQNFGGISKYFTELMKGVGKESEYKVLPKKFFSKNVHLSESQLTRFSKLNKLKKFPGKGRLERAIEKEEELRTIDILKNGRFDIFQPTYYNPYFLKHLPADKPFVLTVYDMIHENYFDKVMETLSAESEWKASLIPRADHIIAISHHTKKEILYHFPAVDEAKISVVHLAATGYTTEAIKMQGLPQQYILFVGVRKYYKNFQWLAETLNEYLKKSNITLLCAGSGDFDAYERNVLGRIDALSHVKYIPVKGDNEMAALYQNALCFIFPSLEEGFGIPVLEGFINKCPVILSNASCFPEVGGDAALYFEPGNRDDLVEKVSQIVNNKALREELIEKGTERLKIFNWKSTVEQHLKVYERF</sequence>
<dbReference type="RefSeq" id="WP_114005841.1">
    <property type="nucleotide sequence ID" value="NZ_QGDC01000007.1"/>
</dbReference>
<dbReference type="InterPro" id="IPR001296">
    <property type="entry name" value="Glyco_trans_1"/>
</dbReference>
<feature type="domain" description="Glycosyl transferase family 1" evidence="2">
    <location>
        <begin position="198"/>
        <end position="350"/>
    </location>
</feature>
<dbReference type="AlphaFoldDB" id="A0A367GLX3"/>
<dbReference type="CDD" id="cd03809">
    <property type="entry name" value="GT4_MtfB-like"/>
    <property type="match status" value="1"/>
</dbReference>